<reference evidence="2" key="1">
    <citation type="submission" date="2021-03" db="EMBL/GenBank/DDBJ databases">
        <title>Ottowia sp. 27C isolated from the cloaca of a Giant Asian pond turtle (Heosemys grandis).</title>
        <authorList>
            <person name="Spergser J."/>
            <person name="Busse H.-J."/>
        </authorList>
    </citation>
    <scope>NUCLEOTIDE SEQUENCE</scope>
    <source>
        <strain evidence="2">27C</strain>
    </source>
</reference>
<dbReference type="Pfam" id="PF13098">
    <property type="entry name" value="Thioredoxin_2"/>
    <property type="match status" value="1"/>
</dbReference>
<keyword evidence="3" id="KW-1185">Reference proteome</keyword>
<proteinExistence type="predicted"/>
<dbReference type="SUPFAM" id="SSF52833">
    <property type="entry name" value="Thioredoxin-like"/>
    <property type="match status" value="1"/>
</dbReference>
<sequence length="143" mass="15089">MGLLALGGPVWAAGQALPLSASLQGELAVARKARQPLVVMVSLHRCPWCEAVRNNYLAPMHAHEGLAVVQVDMRSAARSRTPDGAATTHDALVRAWGVKVAPTLLFLGPRGTEVAERLVGGATDFYAASLDKRLAQARQALTG</sequence>
<dbReference type="InterPro" id="IPR036249">
    <property type="entry name" value="Thioredoxin-like_sf"/>
</dbReference>
<organism evidence="2 3">
    <name type="scientific">Ottowia testudinis</name>
    <dbReference type="NCBI Taxonomy" id="2816950"/>
    <lineage>
        <taxon>Bacteria</taxon>
        <taxon>Pseudomonadati</taxon>
        <taxon>Pseudomonadota</taxon>
        <taxon>Betaproteobacteria</taxon>
        <taxon>Burkholderiales</taxon>
        <taxon>Comamonadaceae</taxon>
        <taxon>Ottowia</taxon>
    </lineage>
</organism>
<gene>
    <name evidence="2" type="ORF">J1M35_04710</name>
</gene>
<dbReference type="KEGG" id="otd:J1M35_04710"/>
<dbReference type="InterPro" id="IPR012336">
    <property type="entry name" value="Thioredoxin-like_fold"/>
</dbReference>
<name>A0A975H7P3_9BURK</name>
<dbReference type="EMBL" id="CP071796">
    <property type="protein sequence ID" value="QTD47267.1"/>
    <property type="molecule type" value="Genomic_DNA"/>
</dbReference>
<evidence type="ECO:0000313" key="3">
    <source>
        <dbReference type="Proteomes" id="UP000663903"/>
    </source>
</evidence>
<evidence type="ECO:0000259" key="1">
    <source>
        <dbReference type="Pfam" id="PF13098"/>
    </source>
</evidence>
<accession>A0A975H7P3</accession>
<feature type="domain" description="Thioredoxin-like fold" evidence="1">
    <location>
        <begin position="30"/>
        <end position="121"/>
    </location>
</feature>
<dbReference type="Proteomes" id="UP000663903">
    <property type="component" value="Chromosome"/>
</dbReference>
<evidence type="ECO:0000313" key="2">
    <source>
        <dbReference type="EMBL" id="QTD47267.1"/>
    </source>
</evidence>
<protein>
    <recommendedName>
        <fullName evidence="1">Thioredoxin-like fold domain-containing protein</fullName>
    </recommendedName>
</protein>
<dbReference type="Gene3D" id="3.40.30.10">
    <property type="entry name" value="Glutaredoxin"/>
    <property type="match status" value="1"/>
</dbReference>
<dbReference type="AlphaFoldDB" id="A0A975H7P3"/>